<accession>A0A834XAP0</accession>
<name>A0A834XAP0_9FABA</name>
<organism evidence="2 3">
    <name type="scientific">Senna tora</name>
    <dbReference type="NCBI Taxonomy" id="362788"/>
    <lineage>
        <taxon>Eukaryota</taxon>
        <taxon>Viridiplantae</taxon>
        <taxon>Streptophyta</taxon>
        <taxon>Embryophyta</taxon>
        <taxon>Tracheophyta</taxon>
        <taxon>Spermatophyta</taxon>
        <taxon>Magnoliopsida</taxon>
        <taxon>eudicotyledons</taxon>
        <taxon>Gunneridae</taxon>
        <taxon>Pentapetalae</taxon>
        <taxon>rosids</taxon>
        <taxon>fabids</taxon>
        <taxon>Fabales</taxon>
        <taxon>Fabaceae</taxon>
        <taxon>Caesalpinioideae</taxon>
        <taxon>Cassia clade</taxon>
        <taxon>Senna</taxon>
    </lineage>
</organism>
<evidence type="ECO:0000313" key="3">
    <source>
        <dbReference type="Proteomes" id="UP000634136"/>
    </source>
</evidence>
<dbReference type="GO" id="GO:0050793">
    <property type="term" value="P:regulation of developmental process"/>
    <property type="evidence" value="ECO:0007669"/>
    <property type="project" value="InterPro"/>
</dbReference>
<proteinExistence type="predicted"/>
<feature type="region of interest" description="Disordered" evidence="1">
    <location>
        <begin position="37"/>
        <end position="93"/>
    </location>
</feature>
<protein>
    <submittedName>
        <fullName evidence="2">Putative transmembrane protein</fullName>
    </submittedName>
</protein>
<evidence type="ECO:0000256" key="1">
    <source>
        <dbReference type="SAM" id="MobiDB-lite"/>
    </source>
</evidence>
<gene>
    <name evidence="2" type="ORF">G2W53_003066</name>
</gene>
<dbReference type="InterPro" id="IPR044700">
    <property type="entry name" value="PIP2/PIPL1"/>
</dbReference>
<dbReference type="PANTHER" id="PTHR34663:SF9">
    <property type="entry name" value="OS06G0637400 PROTEIN"/>
    <property type="match status" value="1"/>
</dbReference>
<dbReference type="Proteomes" id="UP000634136">
    <property type="component" value="Unassembled WGS sequence"/>
</dbReference>
<comment type="caution">
    <text evidence="2">The sequence shown here is derived from an EMBL/GenBank/DDBJ whole genome shotgun (WGS) entry which is preliminary data.</text>
</comment>
<dbReference type="PANTHER" id="PTHR34663">
    <property type="entry name" value="OS06G0637400 PROTEIN"/>
    <property type="match status" value="1"/>
</dbReference>
<keyword evidence="3" id="KW-1185">Reference proteome</keyword>
<dbReference type="AlphaFoldDB" id="A0A834XAP0"/>
<sequence length="93" mass="9556">MTYSNNQRGSSTVMQLCEASRPLVYKGEVIGIFRTLKRSGPSPGGAGHRAKVQDFGATKDSGPSSGGTGHGLETAQEAVKVVKDSGPSPGQGH</sequence>
<dbReference type="OrthoDB" id="1397945at2759"/>
<reference evidence="2" key="1">
    <citation type="submission" date="2020-09" db="EMBL/GenBank/DDBJ databases">
        <title>Genome-Enabled Discovery of Anthraquinone Biosynthesis in Senna tora.</title>
        <authorList>
            <person name="Kang S.-H."/>
            <person name="Pandey R.P."/>
            <person name="Lee C.-M."/>
            <person name="Sim J.-S."/>
            <person name="Jeong J.-T."/>
            <person name="Choi B.-S."/>
            <person name="Jung M."/>
            <person name="Ginzburg D."/>
            <person name="Zhao K."/>
            <person name="Won S.Y."/>
            <person name="Oh T.-J."/>
            <person name="Yu Y."/>
            <person name="Kim N.-H."/>
            <person name="Lee O.R."/>
            <person name="Lee T.-H."/>
            <person name="Bashyal P."/>
            <person name="Kim T.-S."/>
            <person name="Lee W.-H."/>
            <person name="Kawkins C."/>
            <person name="Kim C.-K."/>
            <person name="Kim J.S."/>
            <person name="Ahn B.O."/>
            <person name="Rhee S.Y."/>
            <person name="Sohng J.K."/>
        </authorList>
    </citation>
    <scope>NUCLEOTIDE SEQUENCE</scope>
    <source>
        <tissue evidence="2">Leaf</tissue>
    </source>
</reference>
<dbReference type="GO" id="GO:0045087">
    <property type="term" value="P:innate immune response"/>
    <property type="evidence" value="ECO:0007669"/>
    <property type="project" value="InterPro"/>
</dbReference>
<keyword evidence="2" id="KW-0812">Transmembrane</keyword>
<dbReference type="EMBL" id="JAAIUW010000002">
    <property type="protein sequence ID" value="KAF7840768.1"/>
    <property type="molecule type" value="Genomic_DNA"/>
</dbReference>
<keyword evidence="2" id="KW-0472">Membrane</keyword>
<evidence type="ECO:0000313" key="2">
    <source>
        <dbReference type="EMBL" id="KAF7840768.1"/>
    </source>
</evidence>